<feature type="domain" description="Hemerythrin-like" evidence="1">
    <location>
        <begin position="8"/>
        <end position="84"/>
    </location>
</feature>
<gene>
    <name evidence="2" type="ORF">PHISCL_02197</name>
</gene>
<evidence type="ECO:0000259" key="1">
    <source>
        <dbReference type="Pfam" id="PF01814"/>
    </source>
</evidence>
<dbReference type="InterPro" id="IPR012312">
    <property type="entry name" value="Hemerythrin-like"/>
</dbReference>
<dbReference type="Proteomes" id="UP000266188">
    <property type="component" value="Unassembled WGS sequence"/>
</dbReference>
<accession>A0A3A3A7U8</accession>
<dbReference type="OrthoDB" id="9983919at2759"/>
<organism evidence="2 3">
    <name type="scientific">Aspergillus sclerotialis</name>
    <dbReference type="NCBI Taxonomy" id="2070753"/>
    <lineage>
        <taxon>Eukaryota</taxon>
        <taxon>Fungi</taxon>
        <taxon>Dikarya</taxon>
        <taxon>Ascomycota</taxon>
        <taxon>Pezizomycotina</taxon>
        <taxon>Eurotiomycetes</taxon>
        <taxon>Eurotiomycetidae</taxon>
        <taxon>Eurotiales</taxon>
        <taxon>Aspergillaceae</taxon>
        <taxon>Aspergillus</taxon>
        <taxon>Aspergillus subgen. Polypaecilum</taxon>
    </lineage>
</organism>
<sequence length="85" mass="10038">MSPPTSNISDTIKQDHREIESYYKVIISTRDADEQTRFQNMFTWELARHSVGEELVLYPAIEKYVRDGIEATNKDRQEHQVVREP</sequence>
<evidence type="ECO:0000313" key="2">
    <source>
        <dbReference type="EMBL" id="RJE25441.1"/>
    </source>
</evidence>
<dbReference type="EMBL" id="MVGC01000047">
    <property type="protein sequence ID" value="RJE25441.1"/>
    <property type="molecule type" value="Genomic_DNA"/>
</dbReference>
<evidence type="ECO:0000313" key="3">
    <source>
        <dbReference type="Proteomes" id="UP000266188"/>
    </source>
</evidence>
<dbReference type="Pfam" id="PF01814">
    <property type="entry name" value="Hemerythrin"/>
    <property type="match status" value="1"/>
</dbReference>
<dbReference type="STRING" id="2070753.A0A3A3A7U8"/>
<comment type="caution">
    <text evidence="2">The sequence shown here is derived from an EMBL/GenBank/DDBJ whole genome shotgun (WGS) entry which is preliminary data.</text>
</comment>
<name>A0A3A3A7U8_9EURO</name>
<protein>
    <recommendedName>
        <fullName evidence="1">Hemerythrin-like domain-containing protein</fullName>
    </recommendedName>
</protein>
<reference evidence="3" key="1">
    <citation type="submission" date="2017-02" db="EMBL/GenBank/DDBJ databases">
        <authorList>
            <person name="Tafer H."/>
            <person name="Lopandic K."/>
        </authorList>
    </citation>
    <scope>NUCLEOTIDE SEQUENCE [LARGE SCALE GENOMIC DNA]</scope>
    <source>
        <strain evidence="3">CBS 366.77</strain>
    </source>
</reference>
<dbReference type="AlphaFoldDB" id="A0A3A3A7U8"/>
<dbReference type="PANTHER" id="PTHR35585">
    <property type="entry name" value="HHE DOMAIN PROTEIN (AFU_ORTHOLOGUE AFUA_4G00730)"/>
    <property type="match status" value="1"/>
</dbReference>
<dbReference type="PANTHER" id="PTHR35585:SF3">
    <property type="entry name" value="HEMERYTHRIN-LIKE DOMAIN-CONTAINING PROTEIN"/>
    <property type="match status" value="1"/>
</dbReference>
<keyword evidence="3" id="KW-1185">Reference proteome</keyword>
<proteinExistence type="predicted"/>